<dbReference type="EMBL" id="OANU01000130">
    <property type="protein sequence ID" value="SNX50701.1"/>
    <property type="molecule type" value="Genomic_DNA"/>
</dbReference>
<evidence type="ECO:0000313" key="2">
    <source>
        <dbReference type="Proteomes" id="UP000219336"/>
    </source>
</evidence>
<evidence type="ECO:0000313" key="1">
    <source>
        <dbReference type="EMBL" id="SNX50701.1"/>
    </source>
</evidence>
<organism evidence="1 2">
    <name type="scientific">Vibrio thalassae</name>
    <dbReference type="NCBI Taxonomy" id="1243014"/>
    <lineage>
        <taxon>Bacteria</taxon>
        <taxon>Pseudomonadati</taxon>
        <taxon>Pseudomonadota</taxon>
        <taxon>Gammaproteobacteria</taxon>
        <taxon>Vibrionales</taxon>
        <taxon>Vibrionaceae</taxon>
        <taxon>Vibrio</taxon>
    </lineage>
</organism>
<gene>
    <name evidence="1" type="ORF">VTH8203_04364</name>
</gene>
<accession>A0A240EQA2</accession>
<protein>
    <submittedName>
        <fullName evidence="1">Uncharacterized protein</fullName>
    </submittedName>
</protein>
<keyword evidence="2" id="KW-1185">Reference proteome</keyword>
<reference evidence="2" key="1">
    <citation type="submission" date="2016-06" db="EMBL/GenBank/DDBJ databases">
        <authorList>
            <person name="Rodrigo-Torres L."/>
            <person name="Arahal R.D."/>
            <person name="Lucena T."/>
        </authorList>
    </citation>
    <scope>NUCLEOTIDE SEQUENCE [LARGE SCALE GENOMIC DNA]</scope>
    <source>
        <strain evidence="2">CECT8203</strain>
    </source>
</reference>
<proteinExistence type="predicted"/>
<dbReference type="Proteomes" id="UP000219336">
    <property type="component" value="Unassembled WGS sequence"/>
</dbReference>
<dbReference type="AlphaFoldDB" id="A0A240EQA2"/>
<sequence length="51" mass="5662">MRSYLGTSSISKIAPWVYGAFTNQLIEVTTNKKAHRVDELSMSVTLINFAA</sequence>
<name>A0A240EQA2_9VIBR</name>